<sequence length="429" mass="49738">MEGLNEELNIYSEEVKDVLSDPPKMIFRFGNVLLLVFIIVILILSYLIKYPDIVTSQAVLTTEIPPQKEYARVSGKIDSLFVSNYQEVTENMPLGLIENTANYADIIHLKSIIDTIHIKKDSFYFPLDELPILFLGDIENEFSVFENNYVQYMLNKESQSFFNTNVANTYSLSQLKYRLQTLINQRQLNKEELVFKQKGLTRTQNLFDKGIISAQEYENKKLEFLQAERSYKNMSVSISQIRENISNADNVKKQTRIDNTREEINLLKSVIQSFYQLKTAIKQWELTYLFKSKINGTVSFMKVWNKHQSVNSGDFIFTIVPKEHASYICKIQAPALNSGKVKIGQEVNVKLSSYPENEYGVLKGKIKDISLVPNSEGFYLLDVEFPKTLITTYNKEIAFKQEMQGVAEIITEDLRLIERIFYQFKEIIK</sequence>
<dbReference type="PANTHER" id="PTHR30386">
    <property type="entry name" value="MEMBRANE FUSION SUBUNIT OF EMRAB-TOLC MULTIDRUG EFFLUX PUMP"/>
    <property type="match status" value="1"/>
</dbReference>
<keyword evidence="3 5" id="KW-1133">Transmembrane helix</keyword>
<evidence type="ECO:0000256" key="2">
    <source>
        <dbReference type="ARBA" id="ARBA00022692"/>
    </source>
</evidence>
<evidence type="ECO:0000256" key="4">
    <source>
        <dbReference type="ARBA" id="ARBA00023136"/>
    </source>
</evidence>
<feature type="transmembrane region" description="Helical" evidence="5">
    <location>
        <begin position="26"/>
        <end position="48"/>
    </location>
</feature>
<name>A0ABR7Q527_9FLAO</name>
<comment type="subcellular location">
    <subcellularLocation>
        <location evidence="1">Membrane</location>
        <topology evidence="1">Single-pass membrane protein</topology>
    </subcellularLocation>
</comment>
<proteinExistence type="predicted"/>
<dbReference type="EMBL" id="JACGWS010000001">
    <property type="protein sequence ID" value="MBC8753548.1"/>
    <property type="molecule type" value="Genomic_DNA"/>
</dbReference>
<dbReference type="RefSeq" id="WP_187560578.1">
    <property type="nucleotide sequence ID" value="NZ_JACGWS010000001.1"/>
</dbReference>
<dbReference type="InterPro" id="IPR050739">
    <property type="entry name" value="MFP"/>
</dbReference>
<evidence type="ECO:0000313" key="6">
    <source>
        <dbReference type="EMBL" id="MBC8753548.1"/>
    </source>
</evidence>
<protein>
    <submittedName>
        <fullName evidence="6">HlyD family efflux transporter periplasmic adaptor subunit</fullName>
    </submittedName>
</protein>
<dbReference type="Gene3D" id="2.40.30.170">
    <property type="match status" value="1"/>
</dbReference>
<keyword evidence="4 5" id="KW-0472">Membrane</keyword>
<keyword evidence="7" id="KW-1185">Reference proteome</keyword>
<organism evidence="6 7">
    <name type="scientific">Kordia aestuariivivens</name>
    <dbReference type="NCBI Taxonomy" id="2759037"/>
    <lineage>
        <taxon>Bacteria</taxon>
        <taxon>Pseudomonadati</taxon>
        <taxon>Bacteroidota</taxon>
        <taxon>Flavobacteriia</taxon>
        <taxon>Flavobacteriales</taxon>
        <taxon>Flavobacteriaceae</taxon>
        <taxon>Kordia</taxon>
    </lineage>
</organism>
<dbReference type="PRINTS" id="PR01490">
    <property type="entry name" value="RTXTOXIND"/>
</dbReference>
<reference evidence="6 7" key="1">
    <citation type="submission" date="2020-07" db="EMBL/GenBank/DDBJ databases">
        <title>Description of Kordia aestuariivivens sp. nov., isolated from a tidal flat.</title>
        <authorList>
            <person name="Park S."/>
            <person name="Yoon J.-H."/>
        </authorList>
    </citation>
    <scope>NUCLEOTIDE SEQUENCE [LARGE SCALE GENOMIC DNA]</scope>
    <source>
        <strain evidence="6 7">YSTF-M3</strain>
    </source>
</reference>
<dbReference type="Proteomes" id="UP000619238">
    <property type="component" value="Unassembled WGS sequence"/>
</dbReference>
<gene>
    <name evidence="6" type="ORF">H2O64_02620</name>
</gene>
<dbReference type="PANTHER" id="PTHR30386:SF26">
    <property type="entry name" value="TRANSPORT PROTEIN COMB"/>
    <property type="match status" value="1"/>
</dbReference>
<evidence type="ECO:0000256" key="3">
    <source>
        <dbReference type="ARBA" id="ARBA00022989"/>
    </source>
</evidence>
<accession>A0ABR7Q527</accession>
<keyword evidence="2 5" id="KW-0812">Transmembrane</keyword>
<evidence type="ECO:0000256" key="5">
    <source>
        <dbReference type="SAM" id="Phobius"/>
    </source>
</evidence>
<comment type="caution">
    <text evidence="6">The sequence shown here is derived from an EMBL/GenBank/DDBJ whole genome shotgun (WGS) entry which is preliminary data.</text>
</comment>
<evidence type="ECO:0000313" key="7">
    <source>
        <dbReference type="Proteomes" id="UP000619238"/>
    </source>
</evidence>
<evidence type="ECO:0000256" key="1">
    <source>
        <dbReference type="ARBA" id="ARBA00004167"/>
    </source>
</evidence>